<dbReference type="Proteomes" id="UP000712600">
    <property type="component" value="Unassembled WGS sequence"/>
</dbReference>
<dbReference type="AlphaFoldDB" id="A0A8S9QM40"/>
<proteinExistence type="predicted"/>
<evidence type="ECO:0000313" key="1">
    <source>
        <dbReference type="EMBL" id="KAF3539748.1"/>
    </source>
</evidence>
<organism evidence="1 2">
    <name type="scientific">Brassica cretica</name>
    <name type="common">Mustard</name>
    <dbReference type="NCBI Taxonomy" id="69181"/>
    <lineage>
        <taxon>Eukaryota</taxon>
        <taxon>Viridiplantae</taxon>
        <taxon>Streptophyta</taxon>
        <taxon>Embryophyta</taxon>
        <taxon>Tracheophyta</taxon>
        <taxon>Spermatophyta</taxon>
        <taxon>Magnoliopsida</taxon>
        <taxon>eudicotyledons</taxon>
        <taxon>Gunneridae</taxon>
        <taxon>Pentapetalae</taxon>
        <taxon>rosids</taxon>
        <taxon>malvids</taxon>
        <taxon>Brassicales</taxon>
        <taxon>Brassicaceae</taxon>
        <taxon>Brassiceae</taxon>
        <taxon>Brassica</taxon>
    </lineage>
</organism>
<accession>A0A8S9QM40</accession>
<dbReference type="EMBL" id="QGKX02001290">
    <property type="protein sequence ID" value="KAF3539748.1"/>
    <property type="molecule type" value="Genomic_DNA"/>
</dbReference>
<sequence length="58" mass="6582">MSLGASAYRPNDLLKSLHGGRYDTWTRFRMFDSSSRSDHTMSIGMSLRARVFTPNDPS</sequence>
<gene>
    <name evidence="1" type="ORF">F2Q69_00020582</name>
</gene>
<protein>
    <submittedName>
        <fullName evidence="1">Uncharacterized protein</fullName>
    </submittedName>
</protein>
<reference evidence="1" key="1">
    <citation type="submission" date="2019-12" db="EMBL/GenBank/DDBJ databases">
        <title>Genome sequencing and annotation of Brassica cretica.</title>
        <authorList>
            <person name="Studholme D.J."/>
            <person name="Sarris P."/>
        </authorList>
    </citation>
    <scope>NUCLEOTIDE SEQUENCE</scope>
    <source>
        <strain evidence="1">PFS-109/04</strain>
        <tissue evidence="1">Leaf</tissue>
    </source>
</reference>
<evidence type="ECO:0000313" key="2">
    <source>
        <dbReference type="Proteomes" id="UP000712600"/>
    </source>
</evidence>
<name>A0A8S9QM40_BRACR</name>
<comment type="caution">
    <text evidence="1">The sequence shown here is derived from an EMBL/GenBank/DDBJ whole genome shotgun (WGS) entry which is preliminary data.</text>
</comment>